<sequence>MPRHVTPNPIKALSLLLLYLTFSVLARPDPAARPSPDPVPALFHQHPSGYTNGNSSPERIVAEITAQGRKYGGHAHGQHHGTSTIPRPDGWDDLELLDLVLVQTMDGGLHALERKTGVKLWSRGGFGSNVLGHDNSSSTSVVKMRVRPRESYAHTDSTEDRIDGSIEDGDQPPEPLYIVDPHDGQLYVVLQETAAADSQAYTADAEDGTARLQKLPITMEQLIDLSPFTFPQEHSHVFIGSKSTSMRAIDLQTGQDVSSFAPPTGTMKAETTSPASTRYPDACDWDADWGFKNKGIVETFDADGKKVDEECESDIDDRPEDKLFIGQTTYQLSIHSHVHGLIQQLSHTRLVPNSVHRDLAAYWARHGQTKGEVYVRPSRSDGGGAYAAYTAYSRHQDGGKRVGGEYENRWRVEITPDGRLYGFQQDLGVAWSAELGSMGVAVFDVLLPAKPNAYPILLPQPPAYPPALFPNADLALRLSAPSTFVTSCKPLAQATSDEEAGNVDEVDLQDLVALSSNNYPLINLLTTPATEGGLLGRHNISEAVRERLPLLIESGQPEDTTAESNTSQPGSDPALTSKNEKSTASDSIARPVERSKGDNTSAERDAYAFGLRRRATGFDWWKWVSVFAVFFMTGTLARVTLKGVRHWRHTKIDNSDLSLRSVAVNVRAKEPLLDNLHMPVPVLADSSQPMPVAGILTSTFRPDDSITIGTEGATPSADTAQATSEPTALKPGSDMPPPGQDSDELPRTIKRRTRRGKRGKGGKRRGVASIDGAESDDGQDDADGADALRLSPKEVKIDMPTAIAAVLPPANGDVAEANVNSVAKRPRSTQKKDGLIVTEDVLGYGSQGTVVFKGVFQGRAVAVKRLVADHFSIASQEVSLLQASDDHQNVVRYYYQEQRDKFLYIALELCPASLADIIECPQRHQELASAFNPKKAMFQISAGLKHLHELKIIHRDLKPQNVLVSVNSAGQHRMVLSDFGLAKRLDAGQSSYMQTGNHAVGTTGWLAPECLTGEVDLDQGFEGSSSRHSRYTDDDGPKRLETAKPKHGRLTRAVDLFALGCVYYYVITSGGHPYGGRYDRDRNIIRDEKNLSALDSYGEDGYEAKALITKLLSPDAKQRPEASVCMSHPFFWTASKRLNFLCESSDRFEIMQLDPPEPTLVTLEKDAFRVVGQNWQKTLDQLFVDNLGKHRKYVVQSVRDLLRAMRNKRNHYQDLPETLKKRVGPLPDGYLNYFTTRFPALFTHVHQVVYESKLRHESQFAPYFMLDESS</sequence>
<reference evidence="1" key="1">
    <citation type="submission" date="2023-04" db="EMBL/GenBank/DDBJ databases">
        <title>Draft Genome sequencing of Naganishia species isolated from polar environments using Oxford Nanopore Technology.</title>
        <authorList>
            <person name="Leo P."/>
            <person name="Venkateswaran K."/>
        </authorList>
    </citation>
    <scope>NUCLEOTIDE SEQUENCE</scope>
    <source>
        <strain evidence="1">DBVPG 5303</strain>
    </source>
</reference>
<accession>A0ACC2XEI4</accession>
<keyword evidence="2" id="KW-1185">Reference proteome</keyword>
<name>A0ACC2XEI4_9TREE</name>
<dbReference type="Proteomes" id="UP001234202">
    <property type="component" value="Unassembled WGS sequence"/>
</dbReference>
<dbReference type="EMBL" id="JASBWV010000018">
    <property type="protein sequence ID" value="KAJ9121127.1"/>
    <property type="molecule type" value="Genomic_DNA"/>
</dbReference>
<proteinExistence type="predicted"/>
<organism evidence="1 2">
    <name type="scientific">Naganishia onofrii</name>
    <dbReference type="NCBI Taxonomy" id="1851511"/>
    <lineage>
        <taxon>Eukaryota</taxon>
        <taxon>Fungi</taxon>
        <taxon>Dikarya</taxon>
        <taxon>Basidiomycota</taxon>
        <taxon>Agaricomycotina</taxon>
        <taxon>Tremellomycetes</taxon>
        <taxon>Filobasidiales</taxon>
        <taxon>Filobasidiaceae</taxon>
        <taxon>Naganishia</taxon>
    </lineage>
</organism>
<protein>
    <submittedName>
        <fullName evidence="1">Uncharacterized protein</fullName>
    </submittedName>
</protein>
<evidence type="ECO:0000313" key="2">
    <source>
        <dbReference type="Proteomes" id="UP001234202"/>
    </source>
</evidence>
<evidence type="ECO:0000313" key="1">
    <source>
        <dbReference type="EMBL" id="KAJ9121127.1"/>
    </source>
</evidence>
<comment type="caution">
    <text evidence="1">The sequence shown here is derived from an EMBL/GenBank/DDBJ whole genome shotgun (WGS) entry which is preliminary data.</text>
</comment>
<gene>
    <name evidence="1" type="ORF">QFC24_004800</name>
</gene>